<dbReference type="EMBL" id="JAKJXP020000049">
    <property type="protein sequence ID" value="KAK7751493.1"/>
    <property type="molecule type" value="Genomic_DNA"/>
</dbReference>
<evidence type="ECO:0000313" key="3">
    <source>
        <dbReference type="Proteomes" id="UP001320420"/>
    </source>
</evidence>
<evidence type="ECO:0008006" key="4">
    <source>
        <dbReference type="Google" id="ProtNLM"/>
    </source>
</evidence>
<accession>A0AAN9V0X5</accession>
<dbReference type="Proteomes" id="UP001320420">
    <property type="component" value="Unassembled WGS sequence"/>
</dbReference>
<reference evidence="2 3" key="1">
    <citation type="submission" date="2024-02" db="EMBL/GenBank/DDBJ databases">
        <title>De novo assembly and annotation of 12 fungi associated with fruit tree decline syndrome in Ontario, Canada.</title>
        <authorList>
            <person name="Sulman M."/>
            <person name="Ellouze W."/>
            <person name="Ilyukhin E."/>
        </authorList>
    </citation>
    <scope>NUCLEOTIDE SEQUENCE [LARGE SCALE GENOMIC DNA]</scope>
    <source>
        <strain evidence="2 3">M11/M66-122</strain>
    </source>
</reference>
<evidence type="ECO:0000256" key="1">
    <source>
        <dbReference type="SAM" id="MobiDB-lite"/>
    </source>
</evidence>
<dbReference type="GO" id="GO:0000423">
    <property type="term" value="P:mitophagy"/>
    <property type="evidence" value="ECO:0007669"/>
    <property type="project" value="InterPro"/>
</dbReference>
<dbReference type="Pfam" id="PF08589">
    <property type="entry name" value="ATG43"/>
    <property type="match status" value="1"/>
</dbReference>
<comment type="caution">
    <text evidence="2">The sequence shown here is derived from an EMBL/GenBank/DDBJ whole genome shotgun (WGS) entry which is preliminary data.</text>
</comment>
<dbReference type="PANTHER" id="PTHR38699">
    <property type="entry name" value="CHROMOSOME 1, WHOLE GENOME SHOTGUN SEQUENCE"/>
    <property type="match status" value="1"/>
</dbReference>
<dbReference type="GO" id="GO:0140580">
    <property type="term" value="F:mitochondrion autophagosome adaptor activity"/>
    <property type="evidence" value="ECO:0007669"/>
    <property type="project" value="InterPro"/>
</dbReference>
<feature type="region of interest" description="Disordered" evidence="1">
    <location>
        <begin position="1"/>
        <end position="87"/>
    </location>
</feature>
<dbReference type="PANTHER" id="PTHR38699:SF1">
    <property type="entry name" value="MITOPHAGY RECEPTOR ATG43"/>
    <property type="match status" value="1"/>
</dbReference>
<name>A0AAN9V0X5_9PEZI</name>
<sequence length="189" mass="21534">MSNLPAEIASTIQTAHIQRAPSPRHDLNPSTAASEKTPVTLRNARHDDSEFEDEINDDEDIPISVLKPTPRRGQQDGRQPAHHPKHFPPMPDLRFEQSYLHSIAGADTWWKVAWITVRDQMMMPLAQGVLYNLAICGWQHWNRNARVHGNSVGARARRWWYGVNNWALPPADRKSSWSKPKSRGGYFAS</sequence>
<dbReference type="AlphaFoldDB" id="A0AAN9V0X5"/>
<dbReference type="InterPro" id="IPR013898">
    <property type="entry name" value="Atg43"/>
</dbReference>
<protein>
    <recommendedName>
        <fullName evidence="4">DUF1770-domain-containing protein</fullName>
    </recommendedName>
</protein>
<gene>
    <name evidence="2" type="ORF">SLS62_006578</name>
</gene>
<proteinExistence type="predicted"/>
<feature type="compositionally biased region" description="Acidic residues" evidence="1">
    <location>
        <begin position="49"/>
        <end position="61"/>
    </location>
</feature>
<evidence type="ECO:0000313" key="2">
    <source>
        <dbReference type="EMBL" id="KAK7751493.1"/>
    </source>
</evidence>
<keyword evidence="3" id="KW-1185">Reference proteome</keyword>
<organism evidence="2 3">
    <name type="scientific">Diatrype stigma</name>
    <dbReference type="NCBI Taxonomy" id="117547"/>
    <lineage>
        <taxon>Eukaryota</taxon>
        <taxon>Fungi</taxon>
        <taxon>Dikarya</taxon>
        <taxon>Ascomycota</taxon>
        <taxon>Pezizomycotina</taxon>
        <taxon>Sordariomycetes</taxon>
        <taxon>Xylariomycetidae</taxon>
        <taxon>Xylariales</taxon>
        <taxon>Diatrypaceae</taxon>
        <taxon>Diatrype</taxon>
    </lineage>
</organism>